<reference evidence="3" key="1">
    <citation type="submission" date="2016-10" db="EMBL/GenBank/DDBJ databases">
        <authorList>
            <person name="Varghese N."/>
            <person name="Submissions S."/>
        </authorList>
    </citation>
    <scope>NUCLEOTIDE SEQUENCE [LARGE SCALE GENOMIC DNA]</scope>
    <source>
        <strain evidence="3">IMMIB L-1606</strain>
    </source>
</reference>
<dbReference type="AlphaFoldDB" id="A0A1H1WPI8"/>
<keyword evidence="1" id="KW-1133">Transmembrane helix</keyword>
<keyword evidence="1" id="KW-0812">Transmembrane</keyword>
<name>A0A1H1WPI8_9MICC</name>
<organism evidence="2 3">
    <name type="scientific">Pseudarthrobacter equi</name>
    <dbReference type="NCBI Taxonomy" id="728066"/>
    <lineage>
        <taxon>Bacteria</taxon>
        <taxon>Bacillati</taxon>
        <taxon>Actinomycetota</taxon>
        <taxon>Actinomycetes</taxon>
        <taxon>Micrococcales</taxon>
        <taxon>Micrococcaceae</taxon>
        <taxon>Pseudarthrobacter</taxon>
    </lineage>
</organism>
<sequence>MKSSINVNLEPSSSAFPPDWSTMIPDLIVALVTGVAVGLAILIAERMSAIKAEKRKLEQLGTRLVHPLLLVLQRPEYFPRFDKIGELQKKQREAMKILEDPDLDDWHETSPSSLTKALVKYRNALRDQRHDREDLAQTIKDWDRVHGKEPNILEYAEARLLDANEQALRDLFPDKAERVRLETEFGKLREHGHVKSHARAFRGARARSERAQGDAHEELVAQIKATHAATPRAGR</sequence>
<evidence type="ECO:0000256" key="1">
    <source>
        <dbReference type="SAM" id="Phobius"/>
    </source>
</evidence>
<protein>
    <submittedName>
        <fullName evidence="2">Uncharacterized protein</fullName>
    </submittedName>
</protein>
<evidence type="ECO:0000313" key="3">
    <source>
        <dbReference type="Proteomes" id="UP000198751"/>
    </source>
</evidence>
<feature type="transmembrane region" description="Helical" evidence="1">
    <location>
        <begin position="20"/>
        <end position="44"/>
    </location>
</feature>
<dbReference type="EMBL" id="LT629779">
    <property type="protein sequence ID" value="SDS98984.1"/>
    <property type="molecule type" value="Genomic_DNA"/>
</dbReference>
<keyword evidence="1" id="KW-0472">Membrane</keyword>
<gene>
    <name evidence="2" type="ORF">SAMN04489743_1398</name>
</gene>
<dbReference type="RefSeq" id="WP_172829924.1">
    <property type="nucleotide sequence ID" value="NZ_LT629779.1"/>
</dbReference>
<evidence type="ECO:0000313" key="2">
    <source>
        <dbReference type="EMBL" id="SDS98984.1"/>
    </source>
</evidence>
<proteinExistence type="predicted"/>
<accession>A0A1H1WPI8</accession>
<keyword evidence="3" id="KW-1185">Reference proteome</keyword>
<dbReference type="Proteomes" id="UP000198751">
    <property type="component" value="Chromosome I"/>
</dbReference>